<dbReference type="PATRIC" id="fig|1581420.6.peg.522"/>
<feature type="modified residue" description="4-aspartylphosphate" evidence="1">
    <location>
        <position position="38"/>
    </location>
</feature>
<dbReference type="PROSITE" id="PS50110">
    <property type="entry name" value="RESPONSE_REGULATORY"/>
    <property type="match status" value="1"/>
</dbReference>
<dbReference type="STRING" id="1581420.AAW00_02600"/>
<dbReference type="InterPro" id="IPR011006">
    <property type="entry name" value="CheY-like_superfamily"/>
</dbReference>
<dbReference type="Gene3D" id="3.40.50.2300">
    <property type="match status" value="1"/>
</dbReference>
<proteinExistence type="predicted"/>
<dbReference type="SUPFAM" id="SSF52172">
    <property type="entry name" value="CheY-like"/>
    <property type="match status" value="1"/>
</dbReference>
<dbReference type="Proteomes" id="UP000053464">
    <property type="component" value="Unassembled WGS sequence"/>
</dbReference>
<gene>
    <name evidence="3" type="ORF">AAW00_02600</name>
</gene>
<sequence length="112" mass="12033">MDLQWALEDAGIDAVTARNCPEAMDAIKNKSVDGAILDVNLGKGQTCENAAMELHRLGLPFILNTGDLDRSGELLRRINAPVVAKPTPSELVVERLLAVAAERGANQSRIDI</sequence>
<comment type="caution">
    <text evidence="3">The sequence shown here is derived from an EMBL/GenBank/DDBJ whole genome shotgun (WGS) entry which is preliminary data.</text>
</comment>
<keyword evidence="4" id="KW-1185">Reference proteome</keyword>
<keyword evidence="1" id="KW-0597">Phosphoprotein</keyword>
<organism evidence="3 4">
    <name type="scientific">Aurantiacibacter luteus</name>
    <dbReference type="NCBI Taxonomy" id="1581420"/>
    <lineage>
        <taxon>Bacteria</taxon>
        <taxon>Pseudomonadati</taxon>
        <taxon>Pseudomonadota</taxon>
        <taxon>Alphaproteobacteria</taxon>
        <taxon>Sphingomonadales</taxon>
        <taxon>Erythrobacteraceae</taxon>
        <taxon>Aurantiacibacter</taxon>
    </lineage>
</organism>
<dbReference type="GO" id="GO:0000160">
    <property type="term" value="P:phosphorelay signal transduction system"/>
    <property type="evidence" value="ECO:0007669"/>
    <property type="project" value="InterPro"/>
</dbReference>
<evidence type="ECO:0000313" key="3">
    <source>
        <dbReference type="EMBL" id="KLE36050.1"/>
    </source>
</evidence>
<name>A0A0G9MZB7_9SPHN</name>
<dbReference type="AlphaFoldDB" id="A0A0G9MZB7"/>
<evidence type="ECO:0000313" key="4">
    <source>
        <dbReference type="Proteomes" id="UP000053464"/>
    </source>
</evidence>
<accession>A0A0G9MZB7</accession>
<dbReference type="InterPro" id="IPR001789">
    <property type="entry name" value="Sig_transdc_resp-reg_receiver"/>
</dbReference>
<protein>
    <recommendedName>
        <fullName evidence="2">Response regulatory domain-containing protein</fullName>
    </recommendedName>
</protein>
<feature type="domain" description="Response regulatory" evidence="2">
    <location>
        <begin position="1"/>
        <end position="100"/>
    </location>
</feature>
<evidence type="ECO:0000259" key="2">
    <source>
        <dbReference type="PROSITE" id="PS50110"/>
    </source>
</evidence>
<dbReference type="EMBL" id="LBHB01000001">
    <property type="protein sequence ID" value="KLE36050.1"/>
    <property type="molecule type" value="Genomic_DNA"/>
</dbReference>
<reference evidence="3 4" key="1">
    <citation type="submission" date="2015-04" db="EMBL/GenBank/DDBJ databases">
        <title>The draft genome sequence of Erythrobacter luteus KA37.</title>
        <authorList>
            <person name="Zhuang L."/>
            <person name="Liu Y."/>
            <person name="Shao Z."/>
        </authorList>
    </citation>
    <scope>NUCLEOTIDE SEQUENCE [LARGE SCALE GENOMIC DNA]</scope>
    <source>
        <strain evidence="3 4">KA37</strain>
    </source>
</reference>
<evidence type="ECO:0000256" key="1">
    <source>
        <dbReference type="PROSITE-ProRule" id="PRU00169"/>
    </source>
</evidence>